<dbReference type="EMBL" id="CP000492">
    <property type="protein sequence ID" value="ABL64641.1"/>
    <property type="molecule type" value="Genomic_DNA"/>
</dbReference>
<dbReference type="GO" id="GO:0006508">
    <property type="term" value="P:proteolysis"/>
    <property type="evidence" value="ECO:0007669"/>
    <property type="project" value="UniProtKB-KW"/>
</dbReference>
<dbReference type="Pfam" id="PF00557">
    <property type="entry name" value="Peptidase_M24"/>
    <property type="match status" value="1"/>
</dbReference>
<dbReference type="AlphaFoldDB" id="A1BE14"/>
<dbReference type="OrthoDB" id="9806388at2"/>
<dbReference type="SUPFAM" id="SSF55920">
    <property type="entry name" value="Creatinase/aminopeptidase"/>
    <property type="match status" value="1"/>
</dbReference>
<dbReference type="GO" id="GO:0046872">
    <property type="term" value="F:metal ion binding"/>
    <property type="evidence" value="ECO:0007669"/>
    <property type="project" value="UniProtKB-KW"/>
</dbReference>
<dbReference type="CDD" id="cd01092">
    <property type="entry name" value="APP-like"/>
    <property type="match status" value="1"/>
</dbReference>
<evidence type="ECO:0000259" key="7">
    <source>
        <dbReference type="Pfam" id="PF01321"/>
    </source>
</evidence>
<dbReference type="HOGENOM" id="CLU_017266_4_0_10"/>
<dbReference type="SUPFAM" id="SSF53092">
    <property type="entry name" value="Creatinase/prolidase N-terminal domain"/>
    <property type="match status" value="1"/>
</dbReference>
<dbReference type="InterPro" id="IPR029149">
    <property type="entry name" value="Creatin/AminoP/Spt16_N"/>
</dbReference>
<dbReference type="InterPro" id="IPR000994">
    <property type="entry name" value="Pept_M24"/>
</dbReference>
<dbReference type="STRING" id="290317.Cpha266_0585"/>
<dbReference type="PROSITE" id="PS00491">
    <property type="entry name" value="PROLINE_PEPTIDASE"/>
    <property type="match status" value="1"/>
</dbReference>
<keyword evidence="9" id="KW-1185">Reference proteome</keyword>
<evidence type="ECO:0000256" key="5">
    <source>
        <dbReference type="RuleBase" id="RU000590"/>
    </source>
</evidence>
<evidence type="ECO:0000256" key="2">
    <source>
        <dbReference type="ARBA" id="ARBA00022723"/>
    </source>
</evidence>
<dbReference type="Proteomes" id="UP000008701">
    <property type="component" value="Chromosome"/>
</dbReference>
<dbReference type="InterPro" id="IPR036005">
    <property type="entry name" value="Creatinase/aminopeptidase-like"/>
</dbReference>
<evidence type="ECO:0000256" key="3">
    <source>
        <dbReference type="ARBA" id="ARBA00022801"/>
    </source>
</evidence>
<dbReference type="GO" id="GO:0008237">
    <property type="term" value="F:metallopeptidase activity"/>
    <property type="evidence" value="ECO:0007669"/>
    <property type="project" value="UniProtKB-KW"/>
</dbReference>
<dbReference type="InterPro" id="IPR001131">
    <property type="entry name" value="Peptidase_M24B_aminopep-P_CS"/>
</dbReference>
<comment type="similarity">
    <text evidence="5">Belongs to the peptidase M24B family.</text>
</comment>
<evidence type="ECO:0000313" key="9">
    <source>
        <dbReference type="Proteomes" id="UP000008701"/>
    </source>
</evidence>
<dbReference type="eggNOG" id="COG0006">
    <property type="taxonomic scope" value="Bacteria"/>
</dbReference>
<feature type="domain" description="Creatinase N-terminal" evidence="7">
    <location>
        <begin position="21"/>
        <end position="138"/>
    </location>
</feature>
<evidence type="ECO:0000259" key="6">
    <source>
        <dbReference type="Pfam" id="PF00557"/>
    </source>
</evidence>
<keyword evidence="4" id="KW-0482">Metalloprotease</keyword>
<dbReference type="PANTHER" id="PTHR46112">
    <property type="entry name" value="AMINOPEPTIDASE"/>
    <property type="match status" value="1"/>
</dbReference>
<evidence type="ECO:0000256" key="1">
    <source>
        <dbReference type="ARBA" id="ARBA00022670"/>
    </source>
</evidence>
<name>A1BE14_CHLPD</name>
<dbReference type="Gene3D" id="3.90.230.10">
    <property type="entry name" value="Creatinase/methionine aminopeptidase superfamily"/>
    <property type="match status" value="1"/>
</dbReference>
<gene>
    <name evidence="8" type="ordered locus">Cpha266_0585</name>
</gene>
<dbReference type="KEGG" id="cph:Cpha266_0585"/>
<sequence length="364" mass="40125">MQPDYFRPYRQAAIESILLKISLQALDSCIVTDLSVIRWLTGFSGSSARLLITQARTFLFTDFRYREQALCEVDLAEIIIPPDGFIDALASGNYPMGMVAGLQSDDITWHEASRLIDALSGKVKIVPVGSFFDEFRMIKNGIEIMKMQQAAAISEQVLDKIISMISPAVTELDLAAEITYQHKKLGADKDSFDPIVAGGPRSAMPHARPANLHFVPGEFIVLDIGCVYEGFASDQTRTVALGTVSREAKKVYHIVQTAQALGIRSAAIGMKACELDGLIRRYIDDHGYGEAFGHGLGHGVGLDVHEEPRISPKGRHELQENMVFTIEPGIYLPGKFGVRIEDTVLMTPDGAKPMQRFTKELIEL</sequence>
<evidence type="ECO:0000256" key="4">
    <source>
        <dbReference type="ARBA" id="ARBA00023049"/>
    </source>
</evidence>
<feature type="domain" description="Peptidase M24" evidence="6">
    <location>
        <begin position="146"/>
        <end position="347"/>
    </location>
</feature>
<dbReference type="Pfam" id="PF01321">
    <property type="entry name" value="Creatinase_N"/>
    <property type="match status" value="1"/>
</dbReference>
<dbReference type="InterPro" id="IPR000587">
    <property type="entry name" value="Creatinase_N"/>
</dbReference>
<dbReference type="PANTHER" id="PTHR46112:SF3">
    <property type="entry name" value="AMINOPEPTIDASE YPDF"/>
    <property type="match status" value="1"/>
</dbReference>
<proteinExistence type="inferred from homology"/>
<dbReference type="InterPro" id="IPR050659">
    <property type="entry name" value="Peptidase_M24B"/>
</dbReference>
<organism evidence="8 9">
    <name type="scientific">Chlorobium phaeobacteroides (strain DSM 266 / SMG 266 / 2430)</name>
    <dbReference type="NCBI Taxonomy" id="290317"/>
    <lineage>
        <taxon>Bacteria</taxon>
        <taxon>Pseudomonadati</taxon>
        <taxon>Chlorobiota</taxon>
        <taxon>Chlorobiia</taxon>
        <taxon>Chlorobiales</taxon>
        <taxon>Chlorobiaceae</taxon>
        <taxon>Chlorobium/Pelodictyon group</taxon>
        <taxon>Chlorobium</taxon>
    </lineage>
</organism>
<keyword evidence="1" id="KW-0645">Protease</keyword>
<reference evidence="8 9" key="1">
    <citation type="submission" date="2006-12" db="EMBL/GenBank/DDBJ databases">
        <title>Complete sequence of Chlorobium phaeobacteroides DSM 266.</title>
        <authorList>
            <consortium name="US DOE Joint Genome Institute"/>
            <person name="Copeland A."/>
            <person name="Lucas S."/>
            <person name="Lapidus A."/>
            <person name="Barry K."/>
            <person name="Detter J.C."/>
            <person name="Glavina del Rio T."/>
            <person name="Hammon N."/>
            <person name="Israni S."/>
            <person name="Pitluck S."/>
            <person name="Goltsman E."/>
            <person name="Schmutz J."/>
            <person name="Larimer F."/>
            <person name="Land M."/>
            <person name="Hauser L."/>
            <person name="Mikhailova N."/>
            <person name="Li T."/>
            <person name="Overmann J."/>
            <person name="Bryant D.A."/>
            <person name="Richardson P."/>
        </authorList>
    </citation>
    <scope>NUCLEOTIDE SEQUENCE [LARGE SCALE GENOMIC DNA]</scope>
    <source>
        <strain evidence="8 9">DSM 266</strain>
    </source>
</reference>
<keyword evidence="2 5" id="KW-0479">Metal-binding</keyword>
<evidence type="ECO:0000313" key="8">
    <source>
        <dbReference type="EMBL" id="ABL64641.1"/>
    </source>
</evidence>
<dbReference type="RefSeq" id="WP_011744474.1">
    <property type="nucleotide sequence ID" value="NC_008639.1"/>
</dbReference>
<keyword evidence="3" id="KW-0378">Hydrolase</keyword>
<dbReference type="Gene3D" id="3.40.350.10">
    <property type="entry name" value="Creatinase/prolidase N-terminal domain"/>
    <property type="match status" value="1"/>
</dbReference>
<accession>A1BE14</accession>
<protein>
    <submittedName>
        <fullName evidence="8">Peptidase M24</fullName>
    </submittedName>
</protein>